<proteinExistence type="predicted"/>
<comment type="caution">
    <text evidence="2">The sequence shown here is derived from an EMBL/GenBank/DDBJ whole genome shotgun (WGS) entry which is preliminary data.</text>
</comment>
<sequence>MRIEGEKGVKTQSGSKYRPRTRKRTLAEQFSNRADRAGRAGKEWLMVGRMLLSRVKTVRAIRTDRKGIGRARTEF</sequence>
<name>A0A6D2KY96_9BRAS</name>
<evidence type="ECO:0000256" key="1">
    <source>
        <dbReference type="SAM" id="MobiDB-lite"/>
    </source>
</evidence>
<dbReference type="Proteomes" id="UP000467841">
    <property type="component" value="Unassembled WGS sequence"/>
</dbReference>
<dbReference type="AlphaFoldDB" id="A0A6D2KY96"/>
<keyword evidence="3" id="KW-1185">Reference proteome</keyword>
<reference evidence="2" key="1">
    <citation type="submission" date="2020-01" db="EMBL/GenBank/DDBJ databases">
        <authorList>
            <person name="Mishra B."/>
        </authorList>
    </citation>
    <scope>NUCLEOTIDE SEQUENCE [LARGE SCALE GENOMIC DNA]</scope>
</reference>
<accession>A0A6D2KY96</accession>
<protein>
    <submittedName>
        <fullName evidence="2">Uncharacterized protein</fullName>
    </submittedName>
</protein>
<gene>
    <name evidence="2" type="ORF">MERR_LOCUS46574</name>
</gene>
<evidence type="ECO:0000313" key="2">
    <source>
        <dbReference type="EMBL" id="CAA7059338.1"/>
    </source>
</evidence>
<organism evidence="2 3">
    <name type="scientific">Microthlaspi erraticum</name>
    <dbReference type="NCBI Taxonomy" id="1685480"/>
    <lineage>
        <taxon>Eukaryota</taxon>
        <taxon>Viridiplantae</taxon>
        <taxon>Streptophyta</taxon>
        <taxon>Embryophyta</taxon>
        <taxon>Tracheophyta</taxon>
        <taxon>Spermatophyta</taxon>
        <taxon>Magnoliopsida</taxon>
        <taxon>eudicotyledons</taxon>
        <taxon>Gunneridae</taxon>
        <taxon>Pentapetalae</taxon>
        <taxon>rosids</taxon>
        <taxon>malvids</taxon>
        <taxon>Brassicales</taxon>
        <taxon>Brassicaceae</taxon>
        <taxon>Coluteocarpeae</taxon>
        <taxon>Microthlaspi</taxon>
    </lineage>
</organism>
<feature type="region of interest" description="Disordered" evidence="1">
    <location>
        <begin position="1"/>
        <end position="23"/>
    </location>
</feature>
<dbReference type="EMBL" id="CACVBM020001767">
    <property type="protein sequence ID" value="CAA7059338.1"/>
    <property type="molecule type" value="Genomic_DNA"/>
</dbReference>
<evidence type="ECO:0000313" key="3">
    <source>
        <dbReference type="Proteomes" id="UP000467841"/>
    </source>
</evidence>